<dbReference type="RefSeq" id="XP_066702646.1">
    <property type="nucleotide sequence ID" value="XM_066842784.1"/>
</dbReference>
<name>A0ABR1QL05_9PEZI</name>
<keyword evidence="2" id="KW-0285">Flavoprotein</keyword>
<keyword evidence="4" id="KW-0732">Signal</keyword>
<dbReference type="InterPro" id="IPR015920">
    <property type="entry name" value="Cellobiose_DH-like_cyt"/>
</dbReference>
<dbReference type="SUPFAM" id="SSF51905">
    <property type="entry name" value="FAD/NAD(P)-binding domain"/>
    <property type="match status" value="1"/>
</dbReference>
<dbReference type="PANTHER" id="PTHR47190:SF2">
    <property type="entry name" value="CELLOBIOSE DEHYDROGENASE (AFU_ORTHOLOGUE AFUA_2G17620)"/>
    <property type="match status" value="1"/>
</dbReference>
<dbReference type="EMBL" id="JAQQWE010000004">
    <property type="protein sequence ID" value="KAK7957340.1"/>
    <property type="molecule type" value="Genomic_DNA"/>
</dbReference>
<dbReference type="InterPro" id="IPR007867">
    <property type="entry name" value="GMC_OxRtase_C"/>
</dbReference>
<feature type="region of interest" description="Disordered" evidence="3">
    <location>
        <begin position="230"/>
        <end position="258"/>
    </location>
</feature>
<keyword evidence="2" id="KW-0274">FAD</keyword>
<dbReference type="SUPFAM" id="SSF49344">
    <property type="entry name" value="CBD9-like"/>
    <property type="match status" value="1"/>
</dbReference>
<organism evidence="6 7">
    <name type="scientific">Apiospora aurea</name>
    <dbReference type="NCBI Taxonomy" id="335848"/>
    <lineage>
        <taxon>Eukaryota</taxon>
        <taxon>Fungi</taxon>
        <taxon>Dikarya</taxon>
        <taxon>Ascomycota</taxon>
        <taxon>Pezizomycotina</taxon>
        <taxon>Sordariomycetes</taxon>
        <taxon>Xylariomycetidae</taxon>
        <taxon>Amphisphaeriales</taxon>
        <taxon>Apiosporaceae</taxon>
        <taxon>Apiospora</taxon>
    </lineage>
</organism>
<dbReference type="CDD" id="cd09630">
    <property type="entry name" value="CDH_like_cytochrome"/>
    <property type="match status" value="1"/>
</dbReference>
<dbReference type="InterPro" id="IPR036188">
    <property type="entry name" value="FAD/NAD-bd_sf"/>
</dbReference>
<evidence type="ECO:0000256" key="4">
    <source>
        <dbReference type="SAM" id="SignalP"/>
    </source>
</evidence>
<dbReference type="Gene3D" id="3.50.50.60">
    <property type="entry name" value="FAD/NAD(P)-binding domain"/>
    <property type="match status" value="1"/>
</dbReference>
<dbReference type="Pfam" id="PF13450">
    <property type="entry name" value="NAD_binding_8"/>
    <property type="match status" value="1"/>
</dbReference>
<dbReference type="InterPro" id="IPR000172">
    <property type="entry name" value="GMC_OxRdtase_N"/>
</dbReference>
<evidence type="ECO:0000313" key="6">
    <source>
        <dbReference type="EMBL" id="KAK7957340.1"/>
    </source>
</evidence>
<evidence type="ECO:0000259" key="5">
    <source>
        <dbReference type="PROSITE" id="PS00623"/>
    </source>
</evidence>
<dbReference type="Pfam" id="PF05199">
    <property type="entry name" value="GMC_oxred_C"/>
    <property type="match status" value="1"/>
</dbReference>
<protein>
    <recommendedName>
        <fullName evidence="5">Glucose-methanol-choline oxidoreductase N-terminal domain-containing protein</fullName>
    </recommendedName>
</protein>
<dbReference type="Gene3D" id="2.60.40.1210">
    <property type="entry name" value="Cellobiose dehydrogenase, cytochrome domain"/>
    <property type="match status" value="1"/>
</dbReference>
<evidence type="ECO:0000256" key="3">
    <source>
        <dbReference type="SAM" id="MobiDB-lite"/>
    </source>
</evidence>
<comment type="similarity">
    <text evidence="1 2">Belongs to the GMC oxidoreductase family.</text>
</comment>
<dbReference type="PANTHER" id="PTHR47190">
    <property type="entry name" value="DEHYDROGENASE, PUTATIVE-RELATED"/>
    <property type="match status" value="1"/>
</dbReference>
<feature type="compositionally biased region" description="Low complexity" evidence="3">
    <location>
        <begin position="236"/>
        <end position="258"/>
    </location>
</feature>
<dbReference type="GeneID" id="92075846"/>
<evidence type="ECO:0000313" key="7">
    <source>
        <dbReference type="Proteomes" id="UP001391051"/>
    </source>
</evidence>
<feature type="domain" description="Glucose-methanol-choline oxidoreductase N-terminal" evidence="5">
    <location>
        <begin position="347"/>
        <end position="370"/>
    </location>
</feature>
<dbReference type="PROSITE" id="PS00623">
    <property type="entry name" value="GMC_OXRED_1"/>
    <property type="match status" value="1"/>
</dbReference>
<feature type="signal peptide" evidence="4">
    <location>
        <begin position="1"/>
        <end position="26"/>
    </location>
</feature>
<gene>
    <name evidence="6" type="ORF">PG986_006562</name>
</gene>
<evidence type="ECO:0000256" key="2">
    <source>
        <dbReference type="RuleBase" id="RU003968"/>
    </source>
</evidence>
<evidence type="ECO:0000256" key="1">
    <source>
        <dbReference type="ARBA" id="ARBA00010790"/>
    </source>
</evidence>
<reference evidence="6 7" key="1">
    <citation type="submission" date="2023-01" db="EMBL/GenBank/DDBJ databases">
        <title>Analysis of 21 Apiospora genomes using comparative genomics revels a genus with tremendous synthesis potential of carbohydrate active enzymes and secondary metabolites.</title>
        <authorList>
            <person name="Sorensen T."/>
        </authorList>
    </citation>
    <scope>NUCLEOTIDE SEQUENCE [LARGE SCALE GENOMIC DNA]</scope>
    <source>
        <strain evidence="6 7">CBS 24483</strain>
    </source>
</reference>
<feature type="chain" id="PRO_5045672807" description="Glucose-methanol-choline oxidoreductase N-terminal domain-containing protein" evidence="4">
    <location>
        <begin position="27"/>
        <end position="859"/>
    </location>
</feature>
<accession>A0ABR1QL05</accession>
<dbReference type="Pfam" id="PF00732">
    <property type="entry name" value="GMC_oxred_N"/>
    <property type="match status" value="1"/>
</dbReference>
<comment type="caution">
    <text evidence="6">The sequence shown here is derived from an EMBL/GenBank/DDBJ whole genome shotgun (WGS) entry which is preliminary data.</text>
</comment>
<dbReference type="Pfam" id="PF16010">
    <property type="entry name" value="CDH-cyt"/>
    <property type="match status" value="1"/>
</dbReference>
<dbReference type="Gene3D" id="3.30.410.10">
    <property type="entry name" value="Cholesterol Oxidase, domain 2"/>
    <property type="match status" value="1"/>
</dbReference>
<keyword evidence="7" id="KW-1185">Reference proteome</keyword>
<dbReference type="InterPro" id="IPR053208">
    <property type="entry name" value="GMC_Oxidoreductase_CD"/>
</dbReference>
<proteinExistence type="inferred from homology"/>
<dbReference type="SUPFAM" id="SSF54373">
    <property type="entry name" value="FAD-linked reductases, C-terminal domain"/>
    <property type="match status" value="1"/>
</dbReference>
<dbReference type="Proteomes" id="UP001391051">
    <property type="component" value="Unassembled WGS sequence"/>
</dbReference>
<sequence length="859" mass="91049">MGNFVRLLSLLAAVGSKTIDVRQAWAQSGAPTHYTDADTSIVFDTWPVSSSMTFGVALPSDALTVDADEFIGIFQCSSTSATEDGWCGVSMGGPMTNSLLLMAWPYETEVYTSFLWATGYDLPVQYTGDAKLTQISSTTGDDGFSVIFRCQNCLSWNQGGSTGSASTSTGVMVLGWAAALTNPTNAECPAKVVMKQHEAQGIFGAQLDSSAANPSYTQWAALATKTVTGCGGSGGSPPTTTSTSSAPPTTTTAPPTGVPVPTGATYDYVIVGAGAGGIPLADKLSESGKKVLLIEKGPPSSGRWGGDNKPAWLDGTNLTRYDVPGLCNEIWQDSAGIACTDTDQMAGCVLGGGTAINAGLWWKPYTADWDYNFPSGWKASDMAGATSRVFSRIPGTDHPSQDGKLYLQQGYDVLATGLRKGGWREVTANAANDQKNRTFGHTAYMYSHGERGGPMATYLDSASKRGNFKLWMQTSVKRVVRQGGHVTGLEVEPYLKGGYQGTVNLTPVTGRVILSAGTFGSAKLLMRSGIGPQDQLEVVKASAADGATMIKSDDWINLPVGYNLEDHTNTDLVVEHPEVVFYDFYEAFDAPNVTDKNLYLGGRAGILAQAAPNIGPMMWDEVKGADGIVRQMQWTSRVEGSAGVENGYAMTMSQYLGRGATSRGRMTITATLNTVVSTVPYLRDPQDVAAVIQGIKNVQAAINSQNIPGLKWMVPSPDQTVEDFVNNMVVATSNRRANHWIGTSKMGTDDGRKTNGTAVVDLNTKVYGTDNLFVVDAGIFPGMVTTNPSSYIVIVAEKAAERILALPAVKANARFGQCGGRDWTGELCLRGGDDVPVPESVLFAVFVKGAGTWRLAGFG</sequence>